<organism evidence="1 2">
    <name type="scientific">Pyrodictium delaneyi</name>
    <dbReference type="NCBI Taxonomy" id="1273541"/>
    <lineage>
        <taxon>Archaea</taxon>
        <taxon>Thermoproteota</taxon>
        <taxon>Thermoprotei</taxon>
        <taxon>Desulfurococcales</taxon>
        <taxon>Pyrodictiaceae</taxon>
        <taxon>Pyrodictium</taxon>
    </lineage>
</organism>
<protein>
    <submittedName>
        <fullName evidence="1">Uncharacterized protein</fullName>
    </submittedName>
</protein>
<reference evidence="1 2" key="1">
    <citation type="submission" date="2017-05" db="EMBL/GenBank/DDBJ databases">
        <title>The draft genome of the hyperthermophilic archaeon 'Pyrodictium delaneyi strain Hulk', an iron and nitrate reducer, reveals the capacity for sulfate reduction.</title>
        <authorList>
            <person name="Demey L.M."/>
            <person name="Miller C."/>
            <person name="Manzella M."/>
            <person name="Reguera G."/>
            <person name="Kashefi K."/>
        </authorList>
    </citation>
    <scope>NUCLEOTIDE SEQUENCE [LARGE SCALE GENOMIC DNA]</scope>
    <source>
        <strain evidence="1 2">Hulk</strain>
    </source>
</reference>
<name>A0A211YRY0_9CREN</name>
<gene>
    <name evidence="1" type="ORF">Pdsh_02710</name>
</gene>
<accession>A0A211YRY0</accession>
<dbReference type="AlphaFoldDB" id="A0A211YRY0"/>
<proteinExistence type="predicted"/>
<sequence>MRIYVQLNINYTAEPACYIKTQQRMKTRKGTKAPNIRDNTETIKYRGYLIKIITVLTTQC</sequence>
<evidence type="ECO:0000313" key="1">
    <source>
        <dbReference type="EMBL" id="OWJ55706.1"/>
    </source>
</evidence>
<evidence type="ECO:0000313" key="2">
    <source>
        <dbReference type="Proteomes" id="UP000196694"/>
    </source>
</evidence>
<comment type="caution">
    <text evidence="1">The sequence shown here is derived from an EMBL/GenBank/DDBJ whole genome shotgun (WGS) entry which is preliminary data.</text>
</comment>
<keyword evidence="2" id="KW-1185">Reference proteome</keyword>
<dbReference type="EMBL" id="NCQP01000001">
    <property type="protein sequence ID" value="OWJ55706.1"/>
    <property type="molecule type" value="Genomic_DNA"/>
</dbReference>
<dbReference type="Proteomes" id="UP000196694">
    <property type="component" value="Unassembled WGS sequence"/>
</dbReference>